<feature type="non-terminal residue" evidence="1">
    <location>
        <position position="1"/>
    </location>
</feature>
<name>A0AA88XFI6_PINIB</name>
<proteinExistence type="predicted"/>
<comment type="caution">
    <text evidence="1">The sequence shown here is derived from an EMBL/GenBank/DDBJ whole genome shotgun (WGS) entry which is preliminary data.</text>
</comment>
<protein>
    <submittedName>
        <fullName evidence="1">Uncharacterized protein</fullName>
    </submittedName>
</protein>
<keyword evidence="2" id="KW-1185">Reference proteome</keyword>
<reference evidence="1" key="1">
    <citation type="submission" date="2019-08" db="EMBL/GenBank/DDBJ databases">
        <title>The improved chromosome-level genome for the pearl oyster Pinctada fucata martensii using PacBio sequencing and Hi-C.</title>
        <authorList>
            <person name="Zheng Z."/>
        </authorList>
    </citation>
    <scope>NUCLEOTIDE SEQUENCE</scope>
    <source>
        <strain evidence="1">ZZ-2019</strain>
        <tissue evidence="1">Adductor muscle</tissue>
    </source>
</reference>
<gene>
    <name evidence="1" type="ORF">FSP39_008498</name>
</gene>
<evidence type="ECO:0000313" key="1">
    <source>
        <dbReference type="EMBL" id="KAK3084121.1"/>
    </source>
</evidence>
<dbReference type="AlphaFoldDB" id="A0AA88XFI6"/>
<dbReference type="EMBL" id="VSWD01000013">
    <property type="protein sequence ID" value="KAK3084121.1"/>
    <property type="molecule type" value="Genomic_DNA"/>
</dbReference>
<dbReference type="Proteomes" id="UP001186944">
    <property type="component" value="Unassembled WGS sequence"/>
</dbReference>
<sequence length="101" mass="11067">IFQVIVTPWLGGKVWGSLKVNLGFARGGINLEGYLLETRFPITGSLGFSKFPLDVVYAYKNQTGRSQNVEVVSGEGLRMGTCEIRFFVVYCGFLKNGAANP</sequence>
<organism evidence="1 2">
    <name type="scientific">Pinctada imbricata</name>
    <name type="common">Atlantic pearl-oyster</name>
    <name type="synonym">Pinctada martensii</name>
    <dbReference type="NCBI Taxonomy" id="66713"/>
    <lineage>
        <taxon>Eukaryota</taxon>
        <taxon>Metazoa</taxon>
        <taxon>Spiralia</taxon>
        <taxon>Lophotrochozoa</taxon>
        <taxon>Mollusca</taxon>
        <taxon>Bivalvia</taxon>
        <taxon>Autobranchia</taxon>
        <taxon>Pteriomorphia</taxon>
        <taxon>Pterioida</taxon>
        <taxon>Pterioidea</taxon>
        <taxon>Pteriidae</taxon>
        <taxon>Pinctada</taxon>
    </lineage>
</organism>
<accession>A0AA88XFI6</accession>
<evidence type="ECO:0000313" key="2">
    <source>
        <dbReference type="Proteomes" id="UP001186944"/>
    </source>
</evidence>